<evidence type="ECO:0000256" key="7">
    <source>
        <dbReference type="ARBA" id="ARBA00023027"/>
    </source>
</evidence>
<organism evidence="12">
    <name type="scientific">Hyalella lucifugax</name>
    <dbReference type="NCBI Taxonomy" id="1867949"/>
    <lineage>
        <taxon>Eukaryota</taxon>
        <taxon>Metazoa</taxon>
        <taxon>Ecdysozoa</taxon>
        <taxon>Arthropoda</taxon>
        <taxon>Crustacea</taxon>
        <taxon>Multicrustacea</taxon>
        <taxon>Malacostraca</taxon>
        <taxon>Eumalacostraca</taxon>
        <taxon>Peracarida</taxon>
        <taxon>Amphipoda</taxon>
        <taxon>Senticaudata</taxon>
        <taxon>Talitrida</taxon>
        <taxon>Talitroidea</taxon>
        <taxon>Hyalellidae</taxon>
        <taxon>Hyalella</taxon>
    </lineage>
</organism>
<dbReference type="GO" id="GO:0008137">
    <property type="term" value="F:NADH dehydrogenase (ubiquinone) activity"/>
    <property type="evidence" value="ECO:0007669"/>
    <property type="project" value="UniProtKB-EC"/>
</dbReference>
<dbReference type="Pfam" id="PF00420">
    <property type="entry name" value="Oxidored_q2"/>
    <property type="match status" value="1"/>
</dbReference>
<protein>
    <recommendedName>
        <fullName evidence="3">NADH-ubiquinone oxidoreductase chain 4L</fullName>
    </recommendedName>
    <alternativeName>
        <fullName evidence="9">NADH dehydrogenase subunit 4L</fullName>
    </alternativeName>
</protein>
<evidence type="ECO:0000256" key="8">
    <source>
        <dbReference type="ARBA" id="ARBA00023136"/>
    </source>
</evidence>
<keyword evidence="4 11" id="KW-0812">Transmembrane</keyword>
<feature type="transmembrane region" description="Helical" evidence="11">
    <location>
        <begin position="31"/>
        <end position="50"/>
    </location>
</feature>
<dbReference type="GO" id="GO:0016020">
    <property type="term" value="C:membrane"/>
    <property type="evidence" value="ECO:0007669"/>
    <property type="project" value="UniProtKB-SubCell"/>
</dbReference>
<evidence type="ECO:0000256" key="6">
    <source>
        <dbReference type="ARBA" id="ARBA00022989"/>
    </source>
</evidence>
<comment type="catalytic activity">
    <reaction evidence="10">
        <text>a ubiquinone + NADH + 5 H(+)(in) = a ubiquinol + NAD(+) + 4 H(+)(out)</text>
        <dbReference type="Rhea" id="RHEA:29091"/>
        <dbReference type="Rhea" id="RHEA-COMP:9565"/>
        <dbReference type="Rhea" id="RHEA-COMP:9566"/>
        <dbReference type="ChEBI" id="CHEBI:15378"/>
        <dbReference type="ChEBI" id="CHEBI:16389"/>
        <dbReference type="ChEBI" id="CHEBI:17976"/>
        <dbReference type="ChEBI" id="CHEBI:57540"/>
        <dbReference type="ChEBI" id="CHEBI:57945"/>
        <dbReference type="EC" id="7.1.1.2"/>
    </reaction>
</comment>
<keyword evidence="8 11" id="KW-0472">Membrane</keyword>
<accession>A0A330IX16</accession>
<evidence type="ECO:0000256" key="9">
    <source>
        <dbReference type="ARBA" id="ARBA00031586"/>
    </source>
</evidence>
<sequence>MWYYLIILTLFMLCMGLYAFISNHSHLLNSLLSLEMMSVTIYFLISVVFTSLGLELFYLLFFLVMIVCEGVLGLSLLISLVHSHGEDYFKLFNFIQC</sequence>
<gene>
    <name evidence="12" type="primary">ND4L</name>
</gene>
<reference evidence="12" key="1">
    <citation type="submission" date="2016-05" db="EMBL/GenBank/DDBJ databases">
        <title>Mitogenome Hyalella lucifugax.</title>
        <authorList>
            <person name="Pons J."/>
            <person name="Jurado-Rivera J.A."/>
            <person name="Jaume D."/>
            <person name="Juan C."/>
        </authorList>
    </citation>
    <scope>NUCLEOTIDE SEQUENCE</scope>
    <source>
        <tissue evidence="12">Adult</tissue>
    </source>
</reference>
<comment type="subcellular location">
    <subcellularLocation>
        <location evidence="1">Membrane</location>
        <topology evidence="1">Multi-pass membrane protein</topology>
    </subcellularLocation>
</comment>
<keyword evidence="12" id="KW-0496">Mitochondrion</keyword>
<keyword evidence="5" id="KW-1278">Translocase</keyword>
<feature type="transmembrane region" description="Helical" evidence="11">
    <location>
        <begin position="6"/>
        <end position="24"/>
    </location>
</feature>
<proteinExistence type="inferred from homology"/>
<keyword evidence="6 11" id="KW-1133">Transmembrane helix</keyword>
<evidence type="ECO:0000256" key="4">
    <source>
        <dbReference type="ARBA" id="ARBA00022692"/>
    </source>
</evidence>
<comment type="similarity">
    <text evidence="2">Belongs to the complex I subunit 4L family.</text>
</comment>
<keyword evidence="7" id="KW-0520">NAD</keyword>
<evidence type="ECO:0000256" key="10">
    <source>
        <dbReference type="ARBA" id="ARBA00049551"/>
    </source>
</evidence>
<geneLocation type="mitochondrion" evidence="12"/>
<evidence type="ECO:0000256" key="5">
    <source>
        <dbReference type="ARBA" id="ARBA00022967"/>
    </source>
</evidence>
<feature type="transmembrane region" description="Helical" evidence="11">
    <location>
        <begin position="56"/>
        <end position="81"/>
    </location>
</feature>
<dbReference type="Gene3D" id="1.10.287.3510">
    <property type="match status" value="1"/>
</dbReference>
<dbReference type="AlphaFoldDB" id="A0A330IX16"/>
<dbReference type="EMBL" id="LT594767">
    <property type="protein sequence ID" value="SBT96174.1"/>
    <property type="molecule type" value="Genomic_DNA"/>
</dbReference>
<evidence type="ECO:0000256" key="1">
    <source>
        <dbReference type="ARBA" id="ARBA00004141"/>
    </source>
</evidence>
<evidence type="ECO:0000256" key="2">
    <source>
        <dbReference type="ARBA" id="ARBA00010519"/>
    </source>
</evidence>
<evidence type="ECO:0000313" key="12">
    <source>
        <dbReference type="EMBL" id="SBT96174.1"/>
    </source>
</evidence>
<dbReference type="InterPro" id="IPR039428">
    <property type="entry name" value="NUOK/Mnh_C1-like"/>
</dbReference>
<evidence type="ECO:0000256" key="3">
    <source>
        <dbReference type="ARBA" id="ARBA00016612"/>
    </source>
</evidence>
<name>A0A330IX16_9CRUS</name>
<evidence type="ECO:0000256" key="11">
    <source>
        <dbReference type="SAM" id="Phobius"/>
    </source>
</evidence>